<dbReference type="SUPFAM" id="SSF53822">
    <property type="entry name" value="Periplasmic binding protein-like I"/>
    <property type="match status" value="1"/>
</dbReference>
<feature type="chain" id="PRO_5017387949" evidence="3">
    <location>
        <begin position="23"/>
        <end position="388"/>
    </location>
</feature>
<evidence type="ECO:0000256" key="3">
    <source>
        <dbReference type="SAM" id="SignalP"/>
    </source>
</evidence>
<accession>A0A3A1YN65</accession>
<dbReference type="EMBL" id="NQOU01000001">
    <property type="protein sequence ID" value="RII83683.1"/>
    <property type="molecule type" value="Genomic_DNA"/>
</dbReference>
<dbReference type="OrthoDB" id="8522748at2"/>
<protein>
    <submittedName>
        <fullName evidence="6">ABC transporter substrate-binding protein</fullName>
    </submittedName>
</protein>
<evidence type="ECO:0000313" key="6">
    <source>
        <dbReference type="EMBL" id="RIY39602.1"/>
    </source>
</evidence>
<dbReference type="InterPro" id="IPR028081">
    <property type="entry name" value="Leu-bd"/>
</dbReference>
<gene>
    <name evidence="5" type="ORF">CJO09_00030</name>
    <name evidence="6" type="ORF">CJP73_13380</name>
</gene>
<comment type="caution">
    <text evidence="6">The sequence shown here is derived from an EMBL/GenBank/DDBJ whole genome shotgun (WGS) entry which is preliminary data.</text>
</comment>
<keyword evidence="2 3" id="KW-0732">Signal</keyword>
<name>A0A3A1YN65_9BURK</name>
<dbReference type="RefSeq" id="WP_114420723.1">
    <property type="nucleotide sequence ID" value="NZ_CP170494.1"/>
</dbReference>
<evidence type="ECO:0000313" key="8">
    <source>
        <dbReference type="Proteomes" id="UP000266483"/>
    </source>
</evidence>
<feature type="signal peptide" evidence="3">
    <location>
        <begin position="1"/>
        <end position="22"/>
    </location>
</feature>
<organism evidence="6 7">
    <name type="scientific">Neopusillimonas maritima</name>
    <dbReference type="NCBI Taxonomy" id="2026239"/>
    <lineage>
        <taxon>Bacteria</taxon>
        <taxon>Pseudomonadati</taxon>
        <taxon>Pseudomonadota</taxon>
        <taxon>Betaproteobacteria</taxon>
        <taxon>Burkholderiales</taxon>
        <taxon>Alcaligenaceae</taxon>
        <taxon>Neopusillimonas</taxon>
    </lineage>
</organism>
<dbReference type="Proteomes" id="UP000266206">
    <property type="component" value="Unassembled WGS sequence"/>
</dbReference>
<keyword evidence="8" id="KW-1185">Reference proteome</keyword>
<dbReference type="Proteomes" id="UP000266483">
    <property type="component" value="Unassembled WGS sequence"/>
</dbReference>
<evidence type="ECO:0000259" key="4">
    <source>
        <dbReference type="Pfam" id="PF13458"/>
    </source>
</evidence>
<dbReference type="Pfam" id="PF13458">
    <property type="entry name" value="Peripla_BP_6"/>
    <property type="match status" value="1"/>
</dbReference>
<evidence type="ECO:0000256" key="1">
    <source>
        <dbReference type="ARBA" id="ARBA00010062"/>
    </source>
</evidence>
<dbReference type="InterPro" id="IPR051010">
    <property type="entry name" value="BCAA_transport"/>
</dbReference>
<evidence type="ECO:0000256" key="2">
    <source>
        <dbReference type="ARBA" id="ARBA00022729"/>
    </source>
</evidence>
<dbReference type="EMBL" id="NQYH01000014">
    <property type="protein sequence ID" value="RIY39602.1"/>
    <property type="molecule type" value="Genomic_DNA"/>
</dbReference>
<feature type="domain" description="Leucine-binding protein" evidence="4">
    <location>
        <begin position="24"/>
        <end position="360"/>
    </location>
</feature>
<dbReference type="PANTHER" id="PTHR30483">
    <property type="entry name" value="LEUCINE-SPECIFIC-BINDING PROTEIN"/>
    <property type="match status" value="1"/>
</dbReference>
<dbReference type="PANTHER" id="PTHR30483:SF6">
    <property type="entry name" value="PERIPLASMIC BINDING PROTEIN OF ABC TRANSPORTER FOR NATURAL AMINO ACIDS"/>
    <property type="match status" value="1"/>
</dbReference>
<evidence type="ECO:0000313" key="5">
    <source>
        <dbReference type="EMBL" id="RII83683.1"/>
    </source>
</evidence>
<sequence>MKKNYLLACILAVSFFGQQAMADVKIGFTGALSGPAAALGQDQYDGFMLAVEQNKGMLGGEAVEVIREDDQVKPEIGLQAARKLVDQDKVDAIVGMGFTNVLMAMLPPIIDSGVVAIATNSGPLTLSGAGCQPNVFSTAWQSDGPAEAMGVYAQENNFNNVYLMAPNYQAGKEMLAGFKRFYKGDVVDEVYTPLSQTDFSAEITMLQASSPEAVFVFYPGGLGINFVKQMRQAGMLEKIPVLSVFTVDGTTLPALKGLADGVIAGAMWDASLENDASKEFVKAYQEKYGRVPSLYSASGYDAANLLGAAIESVDGKVSDKVKFAAAVKEAGSSFQSVRGPFKFNNNNMPIQNFYAFQAEKTDDGVMMKHIDTPLKNHKDAYHNECKLK</sequence>
<evidence type="ECO:0000313" key="7">
    <source>
        <dbReference type="Proteomes" id="UP000266206"/>
    </source>
</evidence>
<dbReference type="CDD" id="cd06359">
    <property type="entry name" value="PBP1_Nba-like"/>
    <property type="match status" value="1"/>
</dbReference>
<reference evidence="7 8" key="1">
    <citation type="submission" date="2017-08" db="EMBL/GenBank/DDBJ databases">
        <title>Pusillimonas indicus sp. nov., a member of the family Alcaligenaceae isolated from surface seawater.</title>
        <authorList>
            <person name="Li J."/>
        </authorList>
    </citation>
    <scope>NUCLEOTIDE SEQUENCE [LARGE SCALE GENOMIC DNA]</scope>
    <source>
        <strain evidence="5 8">17-4A</strain>
        <strain evidence="6 7">L52-1-41</strain>
    </source>
</reference>
<dbReference type="AlphaFoldDB" id="A0A3A1YN65"/>
<proteinExistence type="inferred from homology"/>
<dbReference type="Gene3D" id="3.40.50.2300">
    <property type="match status" value="2"/>
</dbReference>
<comment type="similarity">
    <text evidence="1">Belongs to the leucine-binding protein family.</text>
</comment>
<dbReference type="InterPro" id="IPR028082">
    <property type="entry name" value="Peripla_BP_I"/>
</dbReference>